<evidence type="ECO:0000313" key="2">
    <source>
        <dbReference type="EMBL" id="MBB6729336.1"/>
    </source>
</evidence>
<proteinExistence type="predicted"/>
<protein>
    <submittedName>
        <fullName evidence="2">Uncharacterized protein</fullName>
    </submittedName>
</protein>
<gene>
    <name evidence="2" type="ORF">H7C18_00305</name>
</gene>
<name>A0A7X0VSX8_9BACL</name>
<evidence type="ECO:0000256" key="1">
    <source>
        <dbReference type="SAM" id="MobiDB-lite"/>
    </source>
</evidence>
<feature type="region of interest" description="Disordered" evidence="1">
    <location>
        <begin position="1"/>
        <end position="29"/>
    </location>
</feature>
<keyword evidence="3" id="KW-1185">Reference proteome</keyword>
<feature type="compositionally biased region" description="Basic residues" evidence="1">
    <location>
        <begin position="107"/>
        <end position="117"/>
    </location>
</feature>
<reference evidence="2 3" key="1">
    <citation type="submission" date="2020-08" db="EMBL/GenBank/DDBJ databases">
        <title>Cohnella phylogeny.</title>
        <authorList>
            <person name="Dunlap C."/>
        </authorList>
    </citation>
    <scope>NUCLEOTIDE SEQUENCE [LARGE SCALE GENOMIC DNA]</scope>
    <source>
        <strain evidence="2 3">CBP 2801</strain>
    </source>
</reference>
<organism evidence="2 3">
    <name type="scientific">Cohnella zeiphila</name>
    <dbReference type="NCBI Taxonomy" id="2761120"/>
    <lineage>
        <taxon>Bacteria</taxon>
        <taxon>Bacillati</taxon>
        <taxon>Bacillota</taxon>
        <taxon>Bacilli</taxon>
        <taxon>Bacillales</taxon>
        <taxon>Paenibacillaceae</taxon>
        <taxon>Cohnella</taxon>
    </lineage>
</organism>
<evidence type="ECO:0000313" key="3">
    <source>
        <dbReference type="Proteomes" id="UP000564644"/>
    </source>
</evidence>
<feature type="region of interest" description="Disordered" evidence="1">
    <location>
        <begin position="70"/>
        <end position="137"/>
    </location>
</feature>
<comment type="caution">
    <text evidence="2">The sequence shown here is derived from an EMBL/GenBank/DDBJ whole genome shotgun (WGS) entry which is preliminary data.</text>
</comment>
<dbReference type="EMBL" id="JACJVO010000001">
    <property type="protein sequence ID" value="MBB6729336.1"/>
    <property type="molecule type" value="Genomic_DNA"/>
</dbReference>
<accession>A0A7X0VSX8</accession>
<feature type="compositionally biased region" description="Basic and acidic residues" evidence="1">
    <location>
        <begin position="81"/>
        <end position="91"/>
    </location>
</feature>
<dbReference type="Proteomes" id="UP000564644">
    <property type="component" value="Unassembled WGS sequence"/>
</dbReference>
<dbReference type="AlphaFoldDB" id="A0A7X0VSX8"/>
<sequence>MPQVSPANMSPYHGYGTTQVSPANIGPSKVSPVSMGPCDCYGNQVSPAAAYPGMHGYGFGYPGGISPLSLGTIPPLGGLDDDFRVSDEKSQDAASEVSAVREEKPAKKPAAKAKIKAKPSSGGSRPRSKQSLPWVNR</sequence>